<protein>
    <recommendedName>
        <fullName evidence="10">Xylose transport system permease protein XylH</fullName>
    </recommendedName>
</protein>
<dbReference type="EMBL" id="BAAAQN010000004">
    <property type="protein sequence ID" value="GAA2016366.1"/>
    <property type="molecule type" value="Genomic_DNA"/>
</dbReference>
<evidence type="ECO:0000256" key="4">
    <source>
        <dbReference type="ARBA" id="ARBA00022519"/>
    </source>
</evidence>
<keyword evidence="7 12" id="KW-1133">Transmembrane helix</keyword>
<feature type="transmembrane region" description="Helical" evidence="12">
    <location>
        <begin position="424"/>
        <end position="448"/>
    </location>
</feature>
<comment type="subcellular location">
    <subcellularLocation>
        <location evidence="1">Cell membrane</location>
        <topology evidence="1">Multi-pass membrane protein</topology>
    </subcellularLocation>
</comment>
<feature type="compositionally biased region" description="Low complexity" evidence="11">
    <location>
        <begin position="29"/>
        <end position="41"/>
    </location>
</feature>
<organism evidence="13 14">
    <name type="scientific">Catenulispora yoronensis</name>
    <dbReference type="NCBI Taxonomy" id="450799"/>
    <lineage>
        <taxon>Bacteria</taxon>
        <taxon>Bacillati</taxon>
        <taxon>Actinomycetota</taxon>
        <taxon>Actinomycetes</taxon>
        <taxon>Catenulisporales</taxon>
        <taxon>Catenulisporaceae</taxon>
        <taxon>Catenulispora</taxon>
    </lineage>
</organism>
<dbReference type="PANTHER" id="PTHR32196:SF32">
    <property type="entry name" value="XYLOSE TRANSPORT SYSTEM PERMEASE PROTEIN XYLH"/>
    <property type="match status" value="1"/>
</dbReference>
<dbReference type="PANTHER" id="PTHR32196">
    <property type="entry name" value="ABC TRANSPORTER PERMEASE PROTEIN YPHD-RELATED-RELATED"/>
    <property type="match status" value="1"/>
</dbReference>
<evidence type="ECO:0000256" key="7">
    <source>
        <dbReference type="ARBA" id="ARBA00022989"/>
    </source>
</evidence>
<dbReference type="CDD" id="cd06579">
    <property type="entry name" value="TM_PBP1_transp_AraH_like"/>
    <property type="match status" value="1"/>
</dbReference>
<feature type="region of interest" description="Disordered" evidence="11">
    <location>
        <begin position="1"/>
        <end position="84"/>
    </location>
</feature>
<feature type="compositionally biased region" description="Low complexity" evidence="11">
    <location>
        <begin position="58"/>
        <end position="69"/>
    </location>
</feature>
<feature type="transmembrane region" description="Helical" evidence="12">
    <location>
        <begin position="485"/>
        <end position="502"/>
    </location>
</feature>
<feature type="transmembrane region" description="Helical" evidence="12">
    <location>
        <begin position="244"/>
        <end position="265"/>
    </location>
</feature>
<dbReference type="Pfam" id="PF02653">
    <property type="entry name" value="BPD_transp_2"/>
    <property type="match status" value="1"/>
</dbReference>
<keyword evidence="5" id="KW-0762">Sugar transport</keyword>
<feature type="transmembrane region" description="Helical" evidence="12">
    <location>
        <begin position="354"/>
        <end position="372"/>
    </location>
</feature>
<comment type="function">
    <text evidence="9">Part of the binding-protein-dependent transport system for D-xylose. Probably responsible for the translocation of the substrate across the membrane.</text>
</comment>
<gene>
    <name evidence="13" type="ORF">GCM10009839_09890</name>
</gene>
<evidence type="ECO:0000256" key="2">
    <source>
        <dbReference type="ARBA" id="ARBA00022448"/>
    </source>
</evidence>
<evidence type="ECO:0000256" key="9">
    <source>
        <dbReference type="ARBA" id="ARBA00035611"/>
    </source>
</evidence>
<evidence type="ECO:0000256" key="6">
    <source>
        <dbReference type="ARBA" id="ARBA00022692"/>
    </source>
</evidence>
<evidence type="ECO:0000256" key="10">
    <source>
        <dbReference type="ARBA" id="ARBA00035686"/>
    </source>
</evidence>
<evidence type="ECO:0000256" key="12">
    <source>
        <dbReference type="SAM" id="Phobius"/>
    </source>
</evidence>
<keyword evidence="8 12" id="KW-0472">Membrane</keyword>
<comment type="caution">
    <text evidence="13">The sequence shown here is derived from an EMBL/GenBank/DDBJ whole genome shotgun (WGS) entry which is preliminary data.</text>
</comment>
<feature type="transmembrane region" description="Helical" evidence="12">
    <location>
        <begin position="162"/>
        <end position="182"/>
    </location>
</feature>
<feature type="transmembrane region" description="Helical" evidence="12">
    <location>
        <begin position="378"/>
        <end position="396"/>
    </location>
</feature>
<feature type="transmembrane region" description="Helical" evidence="12">
    <location>
        <begin position="194"/>
        <end position="214"/>
    </location>
</feature>
<evidence type="ECO:0000313" key="13">
    <source>
        <dbReference type="EMBL" id="GAA2016366.1"/>
    </source>
</evidence>
<keyword evidence="4" id="KW-0997">Cell inner membrane</keyword>
<feature type="transmembrane region" description="Helical" evidence="12">
    <location>
        <begin position="272"/>
        <end position="292"/>
    </location>
</feature>
<dbReference type="InterPro" id="IPR001851">
    <property type="entry name" value="ABC_transp_permease"/>
</dbReference>
<keyword evidence="6 12" id="KW-0812">Transmembrane</keyword>
<dbReference type="Proteomes" id="UP001500751">
    <property type="component" value="Unassembled WGS sequence"/>
</dbReference>
<feature type="transmembrane region" description="Helical" evidence="12">
    <location>
        <begin position="508"/>
        <end position="527"/>
    </location>
</feature>
<keyword evidence="14" id="KW-1185">Reference proteome</keyword>
<keyword evidence="2" id="KW-0813">Transport</keyword>
<evidence type="ECO:0000256" key="1">
    <source>
        <dbReference type="ARBA" id="ARBA00004651"/>
    </source>
</evidence>
<keyword evidence="3" id="KW-1003">Cell membrane</keyword>
<accession>A0ABN2TRD6</accession>
<sequence length="537" mass="53815">MSQNPNTSPDEGGGRSGPGDSDGLGAGSSPGSSSGSSPGSSSGSGSGSGGSGSGTPGEGTPPFGRPRAAGGSGASGPGAEVSGADTGAERDVVDLLSHGATSAEAVAAAAGSSGEPAESVRETIGTMVPAAGSAADPRLVVRQSGLSGYWSDFMRRVKGGELGSLPVIGALIIIWIVFWLLNSSFLSAQNLSNLSQQIVGTGMIALGIVFVLLLGEIDLSVGSVSGLAAAVFAVSSVNHGVNEWLALVLALATGAATGLIHGFFFAKIGVPAFVVTLAGNLAWNGLMLNVLGASGTVNLPNDGIVARLYNTFYGQLAAAYTVSAIAVVLYAAIAWFGRARRVKAGVPAQPVGEIAARTVFLAIVAFGIAYLFNQYKGLPLAPLIFLIFIVVGDFILRRTVYGRRVFAVGGSIEAARRAGISVPFIRISVFTISGFMAAVGGMFLAGQIESASQTSGGGNLLMNSIAAAVIGGTSLFGGRGKTWSALLGALVIGSIQSGMNIQGLSNSIQYMITGAVLLAAVVIDSVARRTQKASGRA</sequence>
<feature type="transmembrane region" description="Helical" evidence="12">
    <location>
        <begin position="460"/>
        <end position="478"/>
    </location>
</feature>
<feature type="transmembrane region" description="Helical" evidence="12">
    <location>
        <begin position="312"/>
        <end position="333"/>
    </location>
</feature>
<evidence type="ECO:0000256" key="5">
    <source>
        <dbReference type="ARBA" id="ARBA00022597"/>
    </source>
</evidence>
<feature type="compositionally biased region" description="Gly residues" evidence="11">
    <location>
        <begin position="14"/>
        <end position="28"/>
    </location>
</feature>
<evidence type="ECO:0000256" key="3">
    <source>
        <dbReference type="ARBA" id="ARBA00022475"/>
    </source>
</evidence>
<evidence type="ECO:0000256" key="11">
    <source>
        <dbReference type="SAM" id="MobiDB-lite"/>
    </source>
</evidence>
<proteinExistence type="predicted"/>
<name>A0ABN2TRD6_9ACTN</name>
<feature type="compositionally biased region" description="Gly residues" evidence="11">
    <location>
        <begin position="42"/>
        <end position="57"/>
    </location>
</feature>
<reference evidence="13 14" key="1">
    <citation type="journal article" date="2019" name="Int. J. Syst. Evol. Microbiol.">
        <title>The Global Catalogue of Microorganisms (GCM) 10K type strain sequencing project: providing services to taxonomists for standard genome sequencing and annotation.</title>
        <authorList>
            <consortium name="The Broad Institute Genomics Platform"/>
            <consortium name="The Broad Institute Genome Sequencing Center for Infectious Disease"/>
            <person name="Wu L."/>
            <person name="Ma J."/>
        </authorList>
    </citation>
    <scope>NUCLEOTIDE SEQUENCE [LARGE SCALE GENOMIC DNA]</scope>
    <source>
        <strain evidence="13 14">JCM 16014</strain>
    </source>
</reference>
<evidence type="ECO:0000313" key="14">
    <source>
        <dbReference type="Proteomes" id="UP001500751"/>
    </source>
</evidence>
<evidence type="ECO:0000256" key="8">
    <source>
        <dbReference type="ARBA" id="ARBA00023136"/>
    </source>
</evidence>